<evidence type="ECO:0000313" key="2">
    <source>
        <dbReference type="EMBL" id="KAK8106511.1"/>
    </source>
</evidence>
<dbReference type="EMBL" id="JAQQWP010000008">
    <property type="protein sequence ID" value="KAK8106511.1"/>
    <property type="molecule type" value="Genomic_DNA"/>
</dbReference>
<organism evidence="2 3">
    <name type="scientific">Apiospora kogelbergensis</name>
    <dbReference type="NCBI Taxonomy" id="1337665"/>
    <lineage>
        <taxon>Eukaryota</taxon>
        <taxon>Fungi</taxon>
        <taxon>Dikarya</taxon>
        <taxon>Ascomycota</taxon>
        <taxon>Pezizomycotina</taxon>
        <taxon>Sordariomycetes</taxon>
        <taxon>Xylariomycetidae</taxon>
        <taxon>Amphisphaeriales</taxon>
        <taxon>Apiosporaceae</taxon>
        <taxon>Apiospora</taxon>
    </lineage>
</organism>
<accession>A0AAW0QMS6</accession>
<evidence type="ECO:0000256" key="1">
    <source>
        <dbReference type="SAM" id="MobiDB-lite"/>
    </source>
</evidence>
<dbReference type="Proteomes" id="UP001392437">
    <property type="component" value="Unassembled WGS sequence"/>
</dbReference>
<feature type="region of interest" description="Disordered" evidence="1">
    <location>
        <begin position="63"/>
        <end position="83"/>
    </location>
</feature>
<reference evidence="2 3" key="1">
    <citation type="submission" date="2023-01" db="EMBL/GenBank/DDBJ databases">
        <title>Analysis of 21 Apiospora genomes using comparative genomics revels a genus with tremendous synthesis potential of carbohydrate active enzymes and secondary metabolites.</title>
        <authorList>
            <person name="Sorensen T."/>
        </authorList>
    </citation>
    <scope>NUCLEOTIDE SEQUENCE [LARGE SCALE GENOMIC DNA]</scope>
    <source>
        <strain evidence="2 3">CBS 117206</strain>
    </source>
</reference>
<sequence>MLWTMIESWIRRRDRPVWKDSILPFLLYNDRFRRETVGDAASDSSTTVTQESCCDSQGGISLVSSISSTPTPVGDDGRLLGTG</sequence>
<dbReference type="AlphaFoldDB" id="A0AAW0QMS6"/>
<proteinExistence type="predicted"/>
<comment type="caution">
    <text evidence="2">The sequence shown here is derived from an EMBL/GenBank/DDBJ whole genome shotgun (WGS) entry which is preliminary data.</text>
</comment>
<name>A0AAW0QMS6_9PEZI</name>
<keyword evidence="3" id="KW-1185">Reference proteome</keyword>
<protein>
    <submittedName>
        <fullName evidence="2">Uncharacterized protein</fullName>
    </submittedName>
</protein>
<evidence type="ECO:0000313" key="3">
    <source>
        <dbReference type="Proteomes" id="UP001392437"/>
    </source>
</evidence>
<gene>
    <name evidence="2" type="ORF">PG999_009870</name>
</gene>